<dbReference type="Proteomes" id="UP000821865">
    <property type="component" value="Chromosome 6"/>
</dbReference>
<reference evidence="1" key="1">
    <citation type="submission" date="2020-05" db="EMBL/GenBank/DDBJ databases">
        <title>Large-scale comparative analyses of tick genomes elucidate their genetic diversity and vector capacities.</title>
        <authorList>
            <person name="Jia N."/>
            <person name="Wang J."/>
            <person name="Shi W."/>
            <person name="Du L."/>
            <person name="Sun Y."/>
            <person name="Zhan W."/>
            <person name="Jiang J."/>
            <person name="Wang Q."/>
            <person name="Zhang B."/>
            <person name="Ji P."/>
            <person name="Sakyi L.B."/>
            <person name="Cui X."/>
            <person name="Yuan T."/>
            <person name="Jiang B."/>
            <person name="Yang W."/>
            <person name="Lam T.T.-Y."/>
            <person name="Chang Q."/>
            <person name="Ding S."/>
            <person name="Wang X."/>
            <person name="Zhu J."/>
            <person name="Ruan X."/>
            <person name="Zhao L."/>
            <person name="Wei J."/>
            <person name="Que T."/>
            <person name="Du C."/>
            <person name="Cheng J."/>
            <person name="Dai P."/>
            <person name="Han X."/>
            <person name="Huang E."/>
            <person name="Gao Y."/>
            <person name="Liu J."/>
            <person name="Shao H."/>
            <person name="Ye R."/>
            <person name="Li L."/>
            <person name="Wei W."/>
            <person name="Wang X."/>
            <person name="Wang C."/>
            <person name="Yang T."/>
            <person name="Huo Q."/>
            <person name="Li W."/>
            <person name="Guo W."/>
            <person name="Chen H."/>
            <person name="Zhou L."/>
            <person name="Ni X."/>
            <person name="Tian J."/>
            <person name="Zhou Y."/>
            <person name="Sheng Y."/>
            <person name="Liu T."/>
            <person name="Pan Y."/>
            <person name="Xia L."/>
            <person name="Li J."/>
            <person name="Zhao F."/>
            <person name="Cao W."/>
        </authorList>
    </citation>
    <scope>NUCLEOTIDE SEQUENCE</scope>
    <source>
        <strain evidence="1">Dsil-2018</strain>
    </source>
</reference>
<name>A0ACB8CJU8_DERSI</name>
<proteinExistence type="predicted"/>
<gene>
    <name evidence="1" type="ORF">HPB49_008477</name>
</gene>
<organism evidence="1 2">
    <name type="scientific">Dermacentor silvarum</name>
    <name type="common">Tick</name>
    <dbReference type="NCBI Taxonomy" id="543639"/>
    <lineage>
        <taxon>Eukaryota</taxon>
        <taxon>Metazoa</taxon>
        <taxon>Ecdysozoa</taxon>
        <taxon>Arthropoda</taxon>
        <taxon>Chelicerata</taxon>
        <taxon>Arachnida</taxon>
        <taxon>Acari</taxon>
        <taxon>Parasitiformes</taxon>
        <taxon>Ixodida</taxon>
        <taxon>Ixodoidea</taxon>
        <taxon>Ixodidae</taxon>
        <taxon>Rhipicephalinae</taxon>
        <taxon>Dermacentor</taxon>
    </lineage>
</organism>
<keyword evidence="2" id="KW-1185">Reference proteome</keyword>
<comment type="caution">
    <text evidence="1">The sequence shown here is derived from an EMBL/GenBank/DDBJ whole genome shotgun (WGS) entry which is preliminary data.</text>
</comment>
<accession>A0ACB8CJU8</accession>
<evidence type="ECO:0000313" key="1">
    <source>
        <dbReference type="EMBL" id="KAH7945238.1"/>
    </source>
</evidence>
<evidence type="ECO:0000313" key="2">
    <source>
        <dbReference type="Proteomes" id="UP000821865"/>
    </source>
</evidence>
<sequence>MNETDPTPRPEPAPETIPKIVLLPKQDSSANGGVPPKKEQQDVGQAVQSSALQTTPLAGDLPPRRFLSLTGAMAAVLAFTFLVVVVYAFTRPSPLHVNADCDTDDCMQHAFLLSAALNRSLDPCDDFGTFVCSAWLASSAQSRSLQEDLWYRWTKQTALELERLRLYPDSRPIVKAAGLLQRCLDMDADASHENMLFLRHFFSQRNLTAVPGEAPAEGVHALDVLLDLAINWRMPLWFSVAVLKAGGNGPLGVLLDYGRYDAYWVNRDPPLVDEDSEDATMDNFILKNVIQTTTDMLAESKWIEEETKKSMLQQMKRLTINVFPDQQLMVDKTLSDLYRNFPGSRDIYARDMIESLTEIRRYLGTDLYTTLTSTPHGGRDPYLLYNVFNNSLTVAVGALSAPLFYPKGTTTMNYAGLGAAFASVLLRAIDGGYTVVGPNGWTLNKMESMYVKAPCVDMSFEGFYPSLPSLEVTHRSYLDALKKTGRSADEKLASLGEFTAEQVFFLTFCQRTCRQFDGEKTSGECNVAVRNFAPFTRAFSCRRNSNMNPNTKCAFFT</sequence>
<protein>
    <submittedName>
        <fullName evidence="1">Uncharacterized protein</fullName>
    </submittedName>
</protein>
<dbReference type="EMBL" id="CM023475">
    <property type="protein sequence ID" value="KAH7945238.1"/>
    <property type="molecule type" value="Genomic_DNA"/>
</dbReference>